<name>A0A1J7JPM7_9PEZI</name>
<dbReference type="AlphaFoldDB" id="A0A1J7JPM7"/>
<accession>A0A1J7JPM7</accession>
<sequence>MQLQYAVAAWSSGLGTRGSCFSGSTREEAERMRLLRIPLWREPVEPQSTAFPGLPKIAYGVPEMTTIQSDSVIMMWFQRQLEDDLLGDLQHPVPYVGTTGLSMGDLIWETHKQVGYHCCLVEGRDEANWYVTGQVKSQGLRGEGCYASKILFAFIPTTPPCGVRSDNLVWLMGSAAHIPAKSPWLQAWLCQRLTGHVHSAFRRCWSELFHMCGLHVWL</sequence>
<protein>
    <submittedName>
        <fullName evidence="1">Uncharacterized protein</fullName>
    </submittedName>
</protein>
<reference evidence="1 2" key="1">
    <citation type="submission" date="2016-10" db="EMBL/GenBank/DDBJ databases">
        <title>Draft genome sequence of Coniochaeta ligniaria NRRL30616, a lignocellulolytic fungus for bioabatement of inhibitors in plant biomass hydrolysates.</title>
        <authorList>
            <consortium name="DOE Joint Genome Institute"/>
            <person name="Jimenez D.J."/>
            <person name="Hector R.E."/>
            <person name="Riley R."/>
            <person name="Sun H."/>
            <person name="Grigoriev I.V."/>
            <person name="Van Elsas J.D."/>
            <person name="Nichols N.N."/>
        </authorList>
    </citation>
    <scope>NUCLEOTIDE SEQUENCE [LARGE SCALE GENOMIC DNA]</scope>
    <source>
        <strain evidence="1 2">NRRL 30616</strain>
    </source>
</reference>
<evidence type="ECO:0000313" key="1">
    <source>
        <dbReference type="EMBL" id="OIW31300.1"/>
    </source>
</evidence>
<proteinExistence type="predicted"/>
<dbReference type="EMBL" id="KV875096">
    <property type="protein sequence ID" value="OIW31300.1"/>
    <property type="molecule type" value="Genomic_DNA"/>
</dbReference>
<gene>
    <name evidence="1" type="ORF">CONLIGDRAFT_643292</name>
</gene>
<evidence type="ECO:0000313" key="2">
    <source>
        <dbReference type="Proteomes" id="UP000182658"/>
    </source>
</evidence>
<keyword evidence="2" id="KW-1185">Reference proteome</keyword>
<dbReference type="Proteomes" id="UP000182658">
    <property type="component" value="Unassembled WGS sequence"/>
</dbReference>
<dbReference type="InParanoid" id="A0A1J7JPM7"/>
<organism evidence="1 2">
    <name type="scientific">Coniochaeta ligniaria NRRL 30616</name>
    <dbReference type="NCBI Taxonomy" id="1408157"/>
    <lineage>
        <taxon>Eukaryota</taxon>
        <taxon>Fungi</taxon>
        <taxon>Dikarya</taxon>
        <taxon>Ascomycota</taxon>
        <taxon>Pezizomycotina</taxon>
        <taxon>Sordariomycetes</taxon>
        <taxon>Sordariomycetidae</taxon>
        <taxon>Coniochaetales</taxon>
        <taxon>Coniochaetaceae</taxon>
        <taxon>Coniochaeta</taxon>
    </lineage>
</organism>